<accession>A0A9W7DI95</accession>
<feature type="region of interest" description="Disordered" evidence="1">
    <location>
        <begin position="1"/>
        <end position="25"/>
    </location>
</feature>
<organism evidence="2 3">
    <name type="scientific">Ambrosiozyma monospora</name>
    <name type="common">Yeast</name>
    <name type="synonym">Endomycopsis monosporus</name>
    <dbReference type="NCBI Taxonomy" id="43982"/>
    <lineage>
        <taxon>Eukaryota</taxon>
        <taxon>Fungi</taxon>
        <taxon>Dikarya</taxon>
        <taxon>Ascomycota</taxon>
        <taxon>Saccharomycotina</taxon>
        <taxon>Pichiomycetes</taxon>
        <taxon>Pichiales</taxon>
        <taxon>Pichiaceae</taxon>
        <taxon>Ambrosiozyma</taxon>
    </lineage>
</organism>
<protein>
    <submittedName>
        <fullName evidence="2">Unnamed protein product</fullName>
    </submittedName>
</protein>
<name>A0A9W7DI95_AMBMO</name>
<gene>
    <name evidence="2" type="ORF">Amon01_000562100</name>
</gene>
<feature type="region of interest" description="Disordered" evidence="1">
    <location>
        <begin position="762"/>
        <end position="787"/>
    </location>
</feature>
<dbReference type="AlphaFoldDB" id="A0A9W7DI95"/>
<comment type="caution">
    <text evidence="2">The sequence shown here is derived from an EMBL/GenBank/DDBJ whole genome shotgun (WGS) entry which is preliminary data.</text>
</comment>
<evidence type="ECO:0000313" key="2">
    <source>
        <dbReference type="EMBL" id="GMG39790.1"/>
    </source>
</evidence>
<evidence type="ECO:0000313" key="3">
    <source>
        <dbReference type="Proteomes" id="UP001165063"/>
    </source>
</evidence>
<keyword evidence="3" id="KW-1185">Reference proteome</keyword>
<dbReference type="Proteomes" id="UP001165063">
    <property type="component" value="Unassembled WGS sequence"/>
</dbReference>
<sequence>MQIIVSSMNPEMQPARSNENTSEDVQTSLQDPVQFLAREDNETGSVHLSPVQILEDDRFKLGVPSKIDWTKFMPKLKEPQLHLLQPSALHLIHKTYIELIDSKNTSALYQFTISQFLQFLLVYLPFLKLKFSSPTLCYILCPIRFKCKATLSITFNTVKGLFYLKHTRTPYHSHTSGEIVELAKMRYASLKSYTNFTQTGSHGEPIMRQKYLRVNIPEDDRFTLSKLTADSSMLLPQLREDQPKPKPSSLRFIHETYSNVIDLKDAIHVFTASQFLQFLAVYIPFLRPTKGYGSKGYLNCVSRFKCKASLSWRFDLDQRVFFVMCSSDPVHTHSSAEIVEMTKMSLIERFGGSHDEQTSSNPHSLQFPKGAYFPVNIPEDNRFKLELPSIVNWTELGSKLRIPQLYELQPDALDSIHKTYTDLIDLKNTGHIFTTSQFLQFLSVYHSFLRIACPLPPSAYLYCTKRLKCKKGMTIKLDTQKGLFYLKYSSTPFHDHTSSKIVKMAKAEYAMRFEVNDEQEENRRKILDFQLEEGQYSPVDIPEDEKFTFSLKFMKNWPRLLLLIRNHQPDELRPEALDLIHETYTKVIESSDKTYIFTLSQLVQFITLYSKFMKMSATNNNNCYVFCAYRLGCKAKMSLKFDTARNLFFLKYLCTPVHKHTAAEIVKTLKLDYGKGTGLVDERDGNADDENQVEDGLIEEFNAGSSNGNNQALRVHATSRLVTLNFSTRGAPNRERPANDDHEEPVQILVEDNGYVFSDHESLDHENEDEEGDGHCNDNGTSQELDTYTGAGQLSTEQIARISKVTHSLLFEPERFANSANSDMFQQKLEGLLYYAKKLNNCGH</sequence>
<evidence type="ECO:0000256" key="1">
    <source>
        <dbReference type="SAM" id="MobiDB-lite"/>
    </source>
</evidence>
<reference evidence="2" key="1">
    <citation type="submission" date="2023-04" db="EMBL/GenBank/DDBJ databases">
        <title>Ambrosiozyma monospora NBRC 1965.</title>
        <authorList>
            <person name="Ichikawa N."/>
            <person name="Sato H."/>
            <person name="Tonouchi N."/>
        </authorList>
    </citation>
    <scope>NUCLEOTIDE SEQUENCE</scope>
    <source>
        <strain evidence="2">NBRC 1965</strain>
    </source>
</reference>
<proteinExistence type="predicted"/>
<dbReference type="EMBL" id="BSXU01003202">
    <property type="protein sequence ID" value="GMG39790.1"/>
    <property type="molecule type" value="Genomic_DNA"/>
</dbReference>